<dbReference type="InterPro" id="IPR025157">
    <property type="entry name" value="Hemagglutinin_rpt"/>
</dbReference>
<dbReference type="NCBIfam" id="TIGR01901">
    <property type="entry name" value="adhes_NPXG"/>
    <property type="match status" value="1"/>
</dbReference>
<evidence type="ECO:0000259" key="3">
    <source>
        <dbReference type="SMART" id="SM00912"/>
    </source>
</evidence>
<name>A0A1W1UD71_9PAST</name>
<proteinExistence type="predicted"/>
<accession>A0A1W1UD71</accession>
<dbReference type="InterPro" id="IPR008638">
    <property type="entry name" value="FhaB/CdiA-like_TPS"/>
</dbReference>
<reference evidence="5" key="1">
    <citation type="submission" date="2017-04" db="EMBL/GenBank/DDBJ databases">
        <authorList>
            <person name="Varghese N."/>
            <person name="Submissions S."/>
        </authorList>
    </citation>
    <scope>NUCLEOTIDE SEQUENCE [LARGE SCALE GENOMIC DNA]</scope>
    <source>
        <strain evidence="5">DSM 23072</strain>
    </source>
</reference>
<feature type="compositionally biased region" description="Low complexity" evidence="1">
    <location>
        <begin position="1109"/>
        <end position="1120"/>
    </location>
</feature>
<sequence>MKSFKLSFHGKLSCTLSIALLTGAGAAVANTNTQINAQIIAGGQHAPTVSAAANGAAVINIVKPNEQGLSHNTYDQYNVNQAGAVLNNADKNGTSQLAGQLQANANVKDQAAKVILNEVVSRNPSLLLGQQEVFGMAADYVLANPNGITCDGCGFINVPRASMVVGTAELENGNIKTLNSSGNKNSLTIQGKGVSGSEVLDLVAPTINASASIKATKEITAVSGNSRVDYQSKKVTNGNSRQSGLDGYYLGGMQAGRINVVSTGQGNGVNLSGEIKTHDTQGLDVKAQGVITLVSAKVQGNIKTNGKEVVLTGKVSDSSEHQQLDGNYSAYNGASKKYIKTDNQQWDQTEIHGDTIHLNATEKVTAKAAKLRGKDIQLNSQNVELNTQKLTARKEHVDHNWYYSWEHNQTRITTDERQIGNDFRGENVKINATQGDVKITGSAVHADNNLSVSADRGKVSVKGAGQKSYSVDVGNKRNHTANLETGSWNQVEESETLKKSWLTANSNMGIAAKDGVVVSGSDVWADGDMLVNASEGKVAINTQQISNNKVTRNNQTYWGGIGGGHDTDNNRSDKLQMAADLRAKGVIVLNGAQGVNVQGSKVKAQKGGYAQSTAGSVTVDNATNFTHEIIDQRNGTIFNITKDSVTSDEQHESAQSAELRSEAKFNVIAQQNINVIGSIIKVADQLNLKSVGNINIEGAKQALNKDSTTTELKGVAYAKADGDKQYRAGVGIEMGSNQEKRQETTHLGSLVQGGSLNITTESDVNVKGSTLKTDHGNAEINAQNIRLTAQQDQKNVQSDSRKSNIGVYVGGGIDRVTVGLESGFNKTVADKTTENAQTSASEIAGNLTLNAKNTLQYEGGKHQVSGKLTENAENIVREVARNNEKENTETINLNTEIGAGADISGITRPLEKAVNGLANGDPVGSFSSVSSVGAPNANATLKLSGGKKTENSANSNALGTQIQAGSVNSAANSVRDVATRYNTTEDGVTISTQNYANLAAADTSTVKTIEDKGEGSVGVSTTTGLDISVSVKGKGGHSESTVASSNAVSGGFNTVGDIKINAKDGIVLEGNELKSQQGSLVLSSEGDVRLLQANNIKQSEKSGFNLDLSASGGTSPSSKSGSGGIGGGANNANAQTITAKAGEIAVQHINLSGKNVLLQGVNGTAKTVKVDARESAVVKAQQGSSSEKGLDWSLNVGAGGNSSGSGDKASNGGSFKLGVNVKNTDQADINYTATTLKADKVEITAAGDSNTAIHIAGGNIQSGNVDLKATNGGILLESLQNAEHKNNWGFNVGGNASIKKAANEEKTTQDGSGTLSVKVDKQEKETQVVSRIDAQNVRFDTADDLALLGATVKGDNVTANVGNNLTVESRTDKEKAFALDLGLNLTNSQNGGALTGLMKAVPSSKKTDEVKGKITTAVNNAAESAGFAEHNPLTGKTLKPSTFNVSGKIVSQDEVTTVAGIQSGNVALNVTNHTQLNGASITSTDSRPAINTGSIGVKDIASHNHQYQGELTLSNNIPVLIQEAVKDLKDGKFPLINGSVKKESTTIISEIDQVTKR</sequence>
<dbReference type="RefSeq" id="WP_084255459.1">
    <property type="nucleotide sequence ID" value="NZ_FWWV01000001.1"/>
</dbReference>
<dbReference type="STRING" id="1122938.SAMN05660772_00221"/>
<dbReference type="GO" id="GO:0003824">
    <property type="term" value="F:catalytic activity"/>
    <property type="evidence" value="ECO:0007669"/>
    <property type="project" value="UniProtKB-ARBA"/>
</dbReference>
<evidence type="ECO:0000256" key="1">
    <source>
        <dbReference type="SAM" id="MobiDB-lite"/>
    </source>
</evidence>
<dbReference type="SMART" id="SM00912">
    <property type="entry name" value="Haemagg_act"/>
    <property type="match status" value="1"/>
</dbReference>
<organism evidence="4 5">
    <name type="scientific">Pasteurella testudinis DSM 23072</name>
    <dbReference type="NCBI Taxonomy" id="1122938"/>
    <lineage>
        <taxon>Bacteria</taxon>
        <taxon>Pseudomonadati</taxon>
        <taxon>Pseudomonadota</taxon>
        <taxon>Gammaproteobacteria</taxon>
        <taxon>Pasteurellales</taxon>
        <taxon>Pasteurellaceae</taxon>
        <taxon>Pasteurella</taxon>
    </lineage>
</organism>
<feature type="domain" description="Filamentous haemagglutinin FhaB/tRNA nuclease CdiA-like TPS" evidence="3">
    <location>
        <begin position="53"/>
        <end position="173"/>
    </location>
</feature>
<keyword evidence="2" id="KW-0732">Signal</keyword>
<protein>
    <submittedName>
        <fullName evidence="4">Hemolysin, S-PFT family</fullName>
    </submittedName>
</protein>
<dbReference type="InterPro" id="IPR011050">
    <property type="entry name" value="Pectin_lyase_fold/virulence"/>
</dbReference>
<feature type="region of interest" description="Disordered" evidence="1">
    <location>
        <begin position="1107"/>
        <end position="1127"/>
    </location>
</feature>
<dbReference type="InterPro" id="IPR012334">
    <property type="entry name" value="Pectin_lyas_fold"/>
</dbReference>
<evidence type="ECO:0000256" key="2">
    <source>
        <dbReference type="SAM" id="SignalP"/>
    </source>
</evidence>
<dbReference type="EMBL" id="FWWV01000001">
    <property type="protein sequence ID" value="SMB78734.1"/>
    <property type="molecule type" value="Genomic_DNA"/>
</dbReference>
<dbReference type="SUPFAM" id="SSF51126">
    <property type="entry name" value="Pectin lyase-like"/>
    <property type="match status" value="1"/>
</dbReference>
<evidence type="ECO:0000313" key="4">
    <source>
        <dbReference type="EMBL" id="SMB78734.1"/>
    </source>
</evidence>
<gene>
    <name evidence="4" type="ORF">SAMN05660772_00221</name>
</gene>
<keyword evidence="5" id="KW-1185">Reference proteome</keyword>
<dbReference type="Proteomes" id="UP000192408">
    <property type="component" value="Unassembled WGS sequence"/>
</dbReference>
<dbReference type="Pfam" id="PF13332">
    <property type="entry name" value="Fil_haemagg_2"/>
    <property type="match status" value="4"/>
</dbReference>
<dbReference type="Pfam" id="PF05860">
    <property type="entry name" value="TPS"/>
    <property type="match status" value="1"/>
</dbReference>
<feature type="chain" id="PRO_5012303282" evidence="2">
    <location>
        <begin position="30"/>
        <end position="1557"/>
    </location>
</feature>
<dbReference type="Gene3D" id="2.160.20.10">
    <property type="entry name" value="Single-stranded right-handed beta-helix, Pectin lyase-like"/>
    <property type="match status" value="1"/>
</dbReference>
<evidence type="ECO:0000313" key="5">
    <source>
        <dbReference type="Proteomes" id="UP000192408"/>
    </source>
</evidence>
<feature type="region of interest" description="Disordered" evidence="1">
    <location>
        <begin position="1180"/>
        <end position="1212"/>
    </location>
</feature>
<feature type="signal peptide" evidence="2">
    <location>
        <begin position="1"/>
        <end position="29"/>
    </location>
</feature>